<reference evidence="2 3" key="1">
    <citation type="submission" date="2024-08" db="EMBL/GenBank/DDBJ databases">
        <authorList>
            <person name="Cucini C."/>
            <person name="Frati F."/>
        </authorList>
    </citation>
    <scope>NUCLEOTIDE SEQUENCE [LARGE SCALE GENOMIC DNA]</scope>
</reference>
<feature type="transmembrane region" description="Helical" evidence="1">
    <location>
        <begin position="648"/>
        <end position="669"/>
    </location>
</feature>
<keyword evidence="3" id="KW-1185">Reference proteome</keyword>
<accession>A0ABP1RAS1</accession>
<evidence type="ECO:0000313" key="2">
    <source>
        <dbReference type="EMBL" id="CAL8124497.1"/>
    </source>
</evidence>
<protein>
    <submittedName>
        <fullName evidence="2">Uncharacterized protein</fullName>
    </submittedName>
</protein>
<comment type="caution">
    <text evidence="2">The sequence shown here is derived from an EMBL/GenBank/DDBJ whole genome shotgun (WGS) entry which is preliminary data.</text>
</comment>
<feature type="transmembrane region" description="Helical" evidence="1">
    <location>
        <begin position="360"/>
        <end position="380"/>
    </location>
</feature>
<keyword evidence="1" id="KW-0812">Transmembrane</keyword>
<name>A0ABP1RAS1_9HEXA</name>
<organism evidence="2 3">
    <name type="scientific">Orchesella dallaii</name>
    <dbReference type="NCBI Taxonomy" id="48710"/>
    <lineage>
        <taxon>Eukaryota</taxon>
        <taxon>Metazoa</taxon>
        <taxon>Ecdysozoa</taxon>
        <taxon>Arthropoda</taxon>
        <taxon>Hexapoda</taxon>
        <taxon>Collembola</taxon>
        <taxon>Entomobryomorpha</taxon>
        <taxon>Entomobryoidea</taxon>
        <taxon>Orchesellidae</taxon>
        <taxon>Orchesellinae</taxon>
        <taxon>Orchesella</taxon>
    </lineage>
</organism>
<proteinExistence type="predicted"/>
<dbReference type="Proteomes" id="UP001642540">
    <property type="component" value="Unassembled WGS sequence"/>
</dbReference>
<feature type="transmembrane region" description="Helical" evidence="1">
    <location>
        <begin position="292"/>
        <end position="313"/>
    </location>
</feature>
<gene>
    <name evidence="2" type="ORF">ODALV1_LOCUS20633</name>
</gene>
<keyword evidence="1" id="KW-0472">Membrane</keyword>
<sequence>MSNEVQTFLQNFYHCLFHFHVANTSEEVSNDWNGYDNLLHFYAGISPITILTEASAKLISPEHLISFRKFSSCSVQLHICHQIQQDSSPIGWRREFLWFVFPAHPTNCNIRNVISSNLTILGYPAIFFIIFDFTKVEMLCLSCDPKKRFSNMKEFIGKGIQSFKTLWKRLHTKLDGASIQVNTELTWNEADKWNCNIHKGFYTSEERCTYFLMRKSLNFSKATEDQDQGKTLIHSLILPRRVVDEDNIAMMHNEKFEMISYTMNIQPYAYILVLADHHSSINIEAIVQPFDWATWINLIICILMLVVIMSTELRNKSLCGFYKNGIMNIIPIFTICFSTVSLLVDQPASNLSQLMKKNPISIFICWLVWSVSAVTLGQFYKGTLYSFLSNIPSPLVPDGLPNILKAHISITTQSIIWYESFINGTLRFTPSSTLKDGILSEMLGTKRETDKSIYGELYRRLEWVGENNGEITLQLLKNNSKIFNKFNNQTFKIPRSFFVMDRNAQVERFRMELIFFTKKWVSNVQHLPLFMYRNGWLIKENYLLDILKMKLAQLFESGLIDRWKNCWDKHLTVTYIKKTSQALDCRGGGLKEEKKKLQADSISDENNCCHKGNRNGNIAPINIFQYVYLSEQKPPTSASDSELLPFKVYLLIVLYTFVCLVFSIVVLLFEVLMNL</sequence>
<evidence type="ECO:0000313" key="3">
    <source>
        <dbReference type="Proteomes" id="UP001642540"/>
    </source>
</evidence>
<keyword evidence="1" id="KW-1133">Transmembrane helix</keyword>
<feature type="transmembrane region" description="Helical" evidence="1">
    <location>
        <begin position="325"/>
        <end position="344"/>
    </location>
</feature>
<dbReference type="EMBL" id="CAXLJM020000068">
    <property type="protein sequence ID" value="CAL8124497.1"/>
    <property type="molecule type" value="Genomic_DNA"/>
</dbReference>
<evidence type="ECO:0000256" key="1">
    <source>
        <dbReference type="SAM" id="Phobius"/>
    </source>
</evidence>